<name>A0A813S1J5_9BILA</name>
<dbReference type="EMBL" id="CAJNOM010000013">
    <property type="protein sequence ID" value="CAF0789347.1"/>
    <property type="molecule type" value="Genomic_DNA"/>
</dbReference>
<organism evidence="1 2">
    <name type="scientific">Adineta steineri</name>
    <dbReference type="NCBI Taxonomy" id="433720"/>
    <lineage>
        <taxon>Eukaryota</taxon>
        <taxon>Metazoa</taxon>
        <taxon>Spiralia</taxon>
        <taxon>Gnathifera</taxon>
        <taxon>Rotifera</taxon>
        <taxon>Eurotatoria</taxon>
        <taxon>Bdelloidea</taxon>
        <taxon>Adinetida</taxon>
        <taxon>Adinetidae</taxon>
        <taxon>Adineta</taxon>
    </lineage>
</organism>
<evidence type="ECO:0000313" key="2">
    <source>
        <dbReference type="Proteomes" id="UP000663832"/>
    </source>
</evidence>
<proteinExistence type="predicted"/>
<protein>
    <submittedName>
        <fullName evidence="1">Uncharacterized protein</fullName>
    </submittedName>
</protein>
<dbReference type="AlphaFoldDB" id="A0A813S1J5"/>
<sequence>MIHEVIIPNPLLQSSLSTCENETQCFNVAQVFCHHCPKHLCLKHLMDHNTINVTRADELLSEIQNHTEFLSNINIEKSFENARNKLDLWKNQIFNNIESIYSFYSNEIHRLEIELKHRVNNFKNSFQLKMLSLQTQLLSLKEDIGISQQQLLPIELNLNQLHQSLKSVKCDLYFDIKNISFQNLINVYNIFSYNRTLSSLTQLQPYRTISVDNIEKFITSKSNQSILWLDTQKQLHYIDENFQTRQLTIPYRSSISSNQQTSRVNINIIDIKWCPFANVYLILFPQYLLSFDDKTNKFTSISITRYNDYPFHCISCLNDTSIYISYCTSGMYIELWKYSCINSNDIHMDECIKHWTCLSNDKTEWISQMNTNSSLQIGLLIHRGSSIYRRFELRDEHLNFLKKIQLDNDYVDAFFPFQSNYWFIKSLSNKYFIYSTDTNIYNLSTFDFPFGLQQFGVDSIVISNDKEELMICDI</sequence>
<accession>A0A813S1J5</accession>
<comment type="caution">
    <text evidence="1">The sequence shown here is derived from an EMBL/GenBank/DDBJ whole genome shotgun (WGS) entry which is preliminary data.</text>
</comment>
<dbReference type="Proteomes" id="UP000663832">
    <property type="component" value="Unassembled WGS sequence"/>
</dbReference>
<dbReference type="OrthoDB" id="9993605at2759"/>
<keyword evidence="2" id="KW-1185">Reference proteome</keyword>
<reference evidence="1" key="1">
    <citation type="submission" date="2021-02" db="EMBL/GenBank/DDBJ databases">
        <authorList>
            <person name="Nowell W R."/>
        </authorList>
    </citation>
    <scope>NUCLEOTIDE SEQUENCE</scope>
</reference>
<evidence type="ECO:0000313" key="1">
    <source>
        <dbReference type="EMBL" id="CAF0789347.1"/>
    </source>
</evidence>
<gene>
    <name evidence="1" type="ORF">QVE165_LOCUS3609</name>
</gene>